<evidence type="ECO:0000313" key="2">
    <source>
        <dbReference type="Proteomes" id="UP000236321"/>
    </source>
</evidence>
<accession>A0A2H6BUF6</accession>
<gene>
    <name evidence="1" type="ORF">BGM30_29160</name>
</gene>
<dbReference type="AlphaFoldDB" id="A0A2H6BUF6"/>
<dbReference type="EMBL" id="BEYQ01000009">
    <property type="protein sequence ID" value="GBD53823.1"/>
    <property type="molecule type" value="Genomic_DNA"/>
</dbReference>
<sequence length="146" mass="16173">MSDATQLTLEKIAQYRIEFADNENALIALDVIEEWEGDLADAAESIATRNGIKGVEDNADFRWFVIILNKCRDSICQPKYETLREKYLPALIPPLTDIIAGCFMCPPGVAGLLSTPVAIYISEEGMDKFCQTSSDSYIKVIPPNPP</sequence>
<protein>
    <submittedName>
        <fullName evidence="1">Uncharacterized protein</fullName>
    </submittedName>
</protein>
<dbReference type="Proteomes" id="UP000236321">
    <property type="component" value="Unassembled WGS sequence"/>
</dbReference>
<organism evidence="1 2">
    <name type="scientific">Microcystis aeruginosa NIES-298</name>
    <dbReference type="NCBI Taxonomy" id="449468"/>
    <lineage>
        <taxon>Bacteria</taxon>
        <taxon>Bacillati</taxon>
        <taxon>Cyanobacteriota</taxon>
        <taxon>Cyanophyceae</taxon>
        <taxon>Oscillatoriophycideae</taxon>
        <taxon>Chroococcales</taxon>
        <taxon>Microcystaceae</taxon>
        <taxon>Microcystis</taxon>
    </lineage>
</organism>
<name>A0A2H6BUF6_MICAE</name>
<evidence type="ECO:0000313" key="1">
    <source>
        <dbReference type="EMBL" id="GBD53823.1"/>
    </source>
</evidence>
<reference evidence="2" key="1">
    <citation type="submission" date="2017-12" db="EMBL/GenBank/DDBJ databases">
        <title>Improved Draft Genome Sequence of Microcystis aeruginosa NIES-298, a Microcystin-Producing Cyanobacterium from Lake Kasumigaura, Japan.</title>
        <authorList>
            <person name="Yamaguchi H."/>
            <person name="Suzuki S."/>
            <person name="Kawachi M."/>
        </authorList>
    </citation>
    <scope>NUCLEOTIDE SEQUENCE [LARGE SCALE GENOMIC DNA]</scope>
    <source>
        <strain evidence="2">NIES-298</strain>
    </source>
</reference>
<dbReference type="RefSeq" id="WP_103112654.1">
    <property type="nucleotide sequence ID" value="NZ_BEIU01000008.1"/>
</dbReference>
<comment type="caution">
    <text evidence="1">The sequence shown here is derived from an EMBL/GenBank/DDBJ whole genome shotgun (WGS) entry which is preliminary data.</text>
</comment>
<proteinExistence type="predicted"/>